<feature type="compositionally biased region" description="Polar residues" evidence="1">
    <location>
        <begin position="93"/>
        <end position="102"/>
    </location>
</feature>
<name>A0A926NB48_9BACL</name>
<accession>A0A926NB48</accession>
<keyword evidence="3" id="KW-1185">Reference proteome</keyword>
<dbReference type="AlphaFoldDB" id="A0A926NB48"/>
<dbReference type="Pfam" id="PF26595">
    <property type="entry name" value="A_ENA"/>
    <property type="match status" value="1"/>
</dbReference>
<dbReference type="EMBL" id="JACXAH010000015">
    <property type="protein sequence ID" value="MBD1372912.1"/>
    <property type="molecule type" value="Genomic_DNA"/>
</dbReference>
<gene>
    <name evidence="2" type="ORF">IC620_11145</name>
</gene>
<evidence type="ECO:0000256" key="1">
    <source>
        <dbReference type="SAM" id="MobiDB-lite"/>
    </source>
</evidence>
<proteinExistence type="predicted"/>
<reference evidence="2" key="1">
    <citation type="submission" date="2020-09" db="EMBL/GenBank/DDBJ databases">
        <title>A novel bacterium of genus Hazenella, isolated from South China Sea.</title>
        <authorList>
            <person name="Huang H."/>
            <person name="Mo K."/>
            <person name="Hu Y."/>
        </authorList>
    </citation>
    <scope>NUCLEOTIDE SEQUENCE</scope>
    <source>
        <strain evidence="2">IB182357</strain>
    </source>
</reference>
<dbReference type="RefSeq" id="WP_191139705.1">
    <property type="nucleotide sequence ID" value="NZ_JACXAG020000004.1"/>
</dbReference>
<evidence type="ECO:0000313" key="3">
    <source>
        <dbReference type="Proteomes" id="UP000661691"/>
    </source>
</evidence>
<dbReference type="Proteomes" id="UP000661691">
    <property type="component" value="Unassembled WGS sequence"/>
</dbReference>
<dbReference type="InterPro" id="IPR058705">
    <property type="entry name" value="A_ENA"/>
</dbReference>
<protein>
    <submittedName>
        <fullName evidence="2">Uncharacterized protein</fullName>
    </submittedName>
</protein>
<organism evidence="2 3">
    <name type="scientific">Polycladospora coralii</name>
    <dbReference type="NCBI Taxonomy" id="2771432"/>
    <lineage>
        <taxon>Bacteria</taxon>
        <taxon>Bacillati</taxon>
        <taxon>Bacillota</taxon>
        <taxon>Bacilli</taxon>
        <taxon>Bacillales</taxon>
        <taxon>Thermoactinomycetaceae</taxon>
        <taxon>Polycladospora</taxon>
    </lineage>
</organism>
<comment type="caution">
    <text evidence="2">The sequence shown here is derived from an EMBL/GenBank/DDBJ whole genome shotgun (WGS) entry which is preliminary data.</text>
</comment>
<sequence>MSEWYPKKQVINEMMAAIAHEESAQSSLVKVEATKIEAIVEHSKQSGSVQDLLYASRDTNHFLDAMVMKEWLLLKRLENLLYLDDNEKEVTLTNTKASNYPQSVKKEQMKAPSRKHKKKNIAHSSIDDDILDDDLDYGEQVINDSPDE</sequence>
<feature type="region of interest" description="Disordered" evidence="1">
    <location>
        <begin position="93"/>
        <end position="132"/>
    </location>
</feature>
<evidence type="ECO:0000313" key="2">
    <source>
        <dbReference type="EMBL" id="MBD1372912.1"/>
    </source>
</evidence>
<feature type="compositionally biased region" description="Basic residues" evidence="1">
    <location>
        <begin position="112"/>
        <end position="121"/>
    </location>
</feature>